<dbReference type="EMBL" id="MKCT01000050">
    <property type="protein sequence ID" value="OHX18966.1"/>
    <property type="molecule type" value="Genomic_DNA"/>
</dbReference>
<comment type="caution">
    <text evidence="1">The sequence shown here is derived from an EMBL/GenBank/DDBJ whole genome shotgun (WGS) entry which is preliminary data.</text>
</comment>
<sequence length="125" mass="14582">MQALKLFQLLKFFTRNNKSAQAADFRLNIVCDKTVITTLRKRLFWEMHDLGLRASQVTIGPDSHENQCKLSVVLNCPLMRRQELDEMALRLSQLPEIHRVHWGRRLHSAPSHHRSLFSSRPRIAA</sequence>
<protein>
    <recommendedName>
        <fullName evidence="5">ACT domain-containing protein</fullName>
    </recommendedName>
</protein>
<evidence type="ECO:0000313" key="2">
    <source>
        <dbReference type="EMBL" id="OHX18966.1"/>
    </source>
</evidence>
<dbReference type="RefSeq" id="WP_071113998.1">
    <property type="nucleotide sequence ID" value="NZ_MKCS01000002.1"/>
</dbReference>
<reference evidence="3 4" key="1">
    <citation type="submission" date="2016-09" db="EMBL/GenBank/DDBJ databases">
        <title>Chromobacterium muskegensis sp. nov., an insecticidal bacterium isolated from Sphagnum bogs.</title>
        <authorList>
            <person name="Sparks M.E."/>
            <person name="Blackburn M.B."/>
            <person name="Gundersen-Rindal D.E."/>
            <person name="Mitchell A."/>
            <person name="Farrar R."/>
            <person name="Kuhar D."/>
        </authorList>
    </citation>
    <scope>NUCLEOTIDE SEQUENCE [LARGE SCALE GENOMIC DNA]</scope>
    <source>
        <strain evidence="2 4">14B-1</strain>
        <strain evidence="1 3">37-2</strain>
    </source>
</reference>
<dbReference type="OrthoDB" id="8593631at2"/>
<evidence type="ECO:0000313" key="4">
    <source>
        <dbReference type="Proteomes" id="UP000180280"/>
    </source>
</evidence>
<evidence type="ECO:0000313" key="1">
    <source>
        <dbReference type="EMBL" id="OHX11358.1"/>
    </source>
</evidence>
<dbReference type="AlphaFoldDB" id="A0A1S1WVN5"/>
<dbReference type="Gene3D" id="3.30.70.260">
    <property type="match status" value="1"/>
</dbReference>
<dbReference type="Proteomes" id="UP000180088">
    <property type="component" value="Unassembled WGS sequence"/>
</dbReference>
<name>A0A1S1WVN5_9NEIS</name>
<keyword evidence="4" id="KW-1185">Reference proteome</keyword>
<organism evidence="1 3">
    <name type="scientific">Chromobacterium sphagni</name>
    <dbReference type="NCBI Taxonomy" id="1903179"/>
    <lineage>
        <taxon>Bacteria</taxon>
        <taxon>Pseudomonadati</taxon>
        <taxon>Pseudomonadota</taxon>
        <taxon>Betaproteobacteria</taxon>
        <taxon>Neisseriales</taxon>
        <taxon>Chromobacteriaceae</taxon>
        <taxon>Chromobacterium</taxon>
    </lineage>
</organism>
<dbReference type="Proteomes" id="UP000180280">
    <property type="component" value="Unassembled WGS sequence"/>
</dbReference>
<evidence type="ECO:0000313" key="3">
    <source>
        <dbReference type="Proteomes" id="UP000180088"/>
    </source>
</evidence>
<dbReference type="EMBL" id="MKCS01000002">
    <property type="protein sequence ID" value="OHX11358.1"/>
    <property type="molecule type" value="Genomic_DNA"/>
</dbReference>
<gene>
    <name evidence="2" type="ORF">BI344_10110</name>
    <name evidence="1" type="ORF">BI347_16895</name>
</gene>
<proteinExistence type="predicted"/>
<accession>A0A1S1WVN5</accession>
<evidence type="ECO:0008006" key="5">
    <source>
        <dbReference type="Google" id="ProtNLM"/>
    </source>
</evidence>